<proteinExistence type="predicted"/>
<reference evidence="1" key="1">
    <citation type="submission" date="2021-02" db="EMBL/GenBank/DDBJ databases">
        <authorList>
            <person name="Dougan E. K."/>
            <person name="Rhodes N."/>
            <person name="Thang M."/>
            <person name="Chan C."/>
        </authorList>
    </citation>
    <scope>NUCLEOTIDE SEQUENCE</scope>
</reference>
<dbReference type="AlphaFoldDB" id="A0A812INS3"/>
<name>A0A812INS3_SYMPI</name>
<evidence type="ECO:0000313" key="2">
    <source>
        <dbReference type="Proteomes" id="UP000649617"/>
    </source>
</evidence>
<dbReference type="EMBL" id="CAJNIZ010000503">
    <property type="protein sequence ID" value="CAE7167845.1"/>
    <property type="molecule type" value="Genomic_DNA"/>
</dbReference>
<keyword evidence="2" id="KW-1185">Reference proteome</keyword>
<evidence type="ECO:0000313" key="1">
    <source>
        <dbReference type="EMBL" id="CAE7167845.1"/>
    </source>
</evidence>
<dbReference type="OrthoDB" id="497128at2759"/>
<dbReference type="Proteomes" id="UP000649617">
    <property type="component" value="Unassembled WGS sequence"/>
</dbReference>
<accession>A0A812INS3</accession>
<protein>
    <submittedName>
        <fullName evidence="1">Uncharacterized protein</fullName>
    </submittedName>
</protein>
<comment type="caution">
    <text evidence="1">The sequence shown here is derived from an EMBL/GenBank/DDBJ whole genome shotgun (WGS) entry which is preliminary data.</text>
</comment>
<sequence length="82" mass="8919">MRTCKQVDHIDAACLLVAGLSSVQRVVCGGCLDFKVVVKLPAEKYGDWEKAGFAPEEAFLGKLKGIEGISTIETQTYTLEEI</sequence>
<organism evidence="1 2">
    <name type="scientific">Symbiodinium pilosum</name>
    <name type="common">Dinoflagellate</name>
    <dbReference type="NCBI Taxonomy" id="2952"/>
    <lineage>
        <taxon>Eukaryota</taxon>
        <taxon>Sar</taxon>
        <taxon>Alveolata</taxon>
        <taxon>Dinophyceae</taxon>
        <taxon>Suessiales</taxon>
        <taxon>Symbiodiniaceae</taxon>
        <taxon>Symbiodinium</taxon>
    </lineage>
</organism>
<gene>
    <name evidence="1" type="ORF">SPIL2461_LOCUS602</name>
</gene>